<dbReference type="PANTHER" id="PTHR12526">
    <property type="entry name" value="GLYCOSYLTRANSFERASE"/>
    <property type="match status" value="1"/>
</dbReference>
<organism evidence="2 4">
    <name type="scientific">Jejuia pallidilutea</name>
    <dbReference type="NCBI Taxonomy" id="504487"/>
    <lineage>
        <taxon>Bacteria</taxon>
        <taxon>Pseudomonadati</taxon>
        <taxon>Bacteroidota</taxon>
        <taxon>Flavobacteriia</taxon>
        <taxon>Flavobacteriales</taxon>
        <taxon>Flavobacteriaceae</taxon>
        <taxon>Jejuia</taxon>
    </lineage>
</organism>
<dbReference type="AlphaFoldDB" id="A0A090W7I3"/>
<dbReference type="EMBL" id="BBNY01000009">
    <property type="protein sequence ID" value="GAL89422.1"/>
    <property type="molecule type" value="Genomic_DNA"/>
</dbReference>
<evidence type="ECO:0000313" key="4">
    <source>
        <dbReference type="Proteomes" id="UP000029646"/>
    </source>
</evidence>
<keyword evidence="2" id="KW-0808">Transferase</keyword>
<keyword evidence="5" id="KW-1185">Reference proteome</keyword>
<evidence type="ECO:0000259" key="1">
    <source>
        <dbReference type="Pfam" id="PF00534"/>
    </source>
</evidence>
<dbReference type="SUPFAM" id="SSF53756">
    <property type="entry name" value="UDP-Glycosyltransferase/glycogen phosphorylase"/>
    <property type="match status" value="1"/>
</dbReference>
<gene>
    <name evidence="2" type="ORF">JCM19302_1087</name>
    <name evidence="3" type="ORF">JCM19538_1417</name>
</gene>
<evidence type="ECO:0000313" key="3">
    <source>
        <dbReference type="EMBL" id="GAL89422.1"/>
    </source>
</evidence>
<dbReference type="PANTHER" id="PTHR12526:SF630">
    <property type="entry name" value="GLYCOSYLTRANSFERASE"/>
    <property type="match status" value="1"/>
</dbReference>
<comment type="caution">
    <text evidence="2">The sequence shown here is derived from an EMBL/GenBank/DDBJ whole genome shotgun (WGS) entry which is preliminary data.</text>
</comment>
<dbReference type="RefSeq" id="WP_042248563.1">
    <property type="nucleotide sequence ID" value="NZ_BBNS01000012.1"/>
</dbReference>
<dbReference type="OrthoDB" id="1395864at2"/>
<sequence>MRFLIITHVLHKPIENSWFAYAPYVREMNLWLKNVDEVEIVAPVTKQLPSAIDTAYKHDNIIFTQIPEIAFVSLGRCIRSFFSLPFIIFSLFMACKRADHIHLRCPGNIGLLGCLVQICFPKKVKTAKYAGNWDPNAMQPLSYRLQKKIISSTFWTKNMTALVYGNWQNQTKNIKPFFTATFNKADKVTPTPREYSGHLKFVFIGGLVEGKRPLFAIQMVEKLNTLGYNASLEIFGDGILKQDLIAYCNSNSLNKHIIFHGNQDKDVIKKALQTTHFVILASKSEGWPKAIAEAMFFGVIPIATSVSCVPFMLNNGNRGILISDELEKAVTEVANHLQDYNLLAEMSRKATLWSQQYTLEGFEYEIKKLIVA</sequence>
<dbReference type="GO" id="GO:0016757">
    <property type="term" value="F:glycosyltransferase activity"/>
    <property type="evidence" value="ECO:0007669"/>
    <property type="project" value="InterPro"/>
</dbReference>
<name>A0A090W7I3_9FLAO</name>
<evidence type="ECO:0000313" key="2">
    <source>
        <dbReference type="EMBL" id="GAL71409.1"/>
    </source>
</evidence>
<dbReference type="Pfam" id="PF00534">
    <property type="entry name" value="Glycos_transf_1"/>
    <property type="match status" value="1"/>
</dbReference>
<protein>
    <submittedName>
        <fullName evidence="2">Glycosyl transferase group 1</fullName>
    </submittedName>
</protein>
<dbReference type="EMBL" id="BBNS01000012">
    <property type="protein sequence ID" value="GAL71409.1"/>
    <property type="molecule type" value="Genomic_DNA"/>
</dbReference>
<evidence type="ECO:0000313" key="5">
    <source>
        <dbReference type="Proteomes" id="UP000030184"/>
    </source>
</evidence>
<accession>A0A090W7I3</accession>
<dbReference type="Proteomes" id="UP000029646">
    <property type="component" value="Unassembled WGS sequence"/>
</dbReference>
<dbReference type="Gene3D" id="3.40.50.2000">
    <property type="entry name" value="Glycogen Phosphorylase B"/>
    <property type="match status" value="2"/>
</dbReference>
<reference evidence="5" key="1">
    <citation type="journal article" date="2014" name="Genome Announc.">
        <title>Draft Genome Sequence of Marine Flavobacterium Jejuia pallidilutea Strain 11shimoA1 and Pigmentation Mutants.</title>
        <authorList>
            <person name="Takatani N."/>
            <person name="Nakanishi M."/>
            <person name="Meirelles P."/>
            <person name="Mino S."/>
            <person name="Suda W."/>
            <person name="Oshima K."/>
            <person name="Hattori M."/>
            <person name="Ohkuma M."/>
            <person name="Hosokawa M."/>
            <person name="Miyashita K."/>
            <person name="Thompson F.L."/>
            <person name="Niwa A."/>
            <person name="Sawabe T."/>
            <person name="Sawabe T."/>
        </authorList>
    </citation>
    <scope>NUCLEOTIDE SEQUENCE [LARGE SCALE GENOMIC DNA]</scope>
    <source>
        <strain evidence="5">JCM 19538</strain>
    </source>
</reference>
<dbReference type="CDD" id="cd03801">
    <property type="entry name" value="GT4_PimA-like"/>
    <property type="match status" value="1"/>
</dbReference>
<dbReference type="Proteomes" id="UP000030184">
    <property type="component" value="Unassembled WGS sequence"/>
</dbReference>
<feature type="domain" description="Glycosyl transferase family 1" evidence="1">
    <location>
        <begin position="195"/>
        <end position="351"/>
    </location>
</feature>
<dbReference type="InterPro" id="IPR001296">
    <property type="entry name" value="Glyco_trans_1"/>
</dbReference>
<proteinExistence type="predicted"/>